<dbReference type="EMBL" id="ML742037">
    <property type="protein sequence ID" value="KAE8153600.1"/>
    <property type="molecule type" value="Genomic_DNA"/>
</dbReference>
<feature type="chain" id="PRO_5024946448" description="Concanavalin A-like lectin/glucanase domain-containing protein" evidence="2">
    <location>
        <begin position="23"/>
        <end position="352"/>
    </location>
</feature>
<evidence type="ECO:0000313" key="3">
    <source>
        <dbReference type="EMBL" id="KAE8153600.1"/>
    </source>
</evidence>
<organism evidence="3 4">
    <name type="scientific">Aspergillus avenaceus</name>
    <dbReference type="NCBI Taxonomy" id="36643"/>
    <lineage>
        <taxon>Eukaryota</taxon>
        <taxon>Fungi</taxon>
        <taxon>Dikarya</taxon>
        <taxon>Ascomycota</taxon>
        <taxon>Pezizomycotina</taxon>
        <taxon>Eurotiomycetes</taxon>
        <taxon>Eurotiomycetidae</taxon>
        <taxon>Eurotiales</taxon>
        <taxon>Aspergillaceae</taxon>
        <taxon>Aspergillus</taxon>
        <taxon>Aspergillus subgen. Circumdati</taxon>
    </lineage>
</organism>
<proteinExistence type="predicted"/>
<sequence length="352" mass="37647">MVSHGLFAWILLLLAILDGGVARRGGGDHDSDSDSSGGSGDGDSDSGGGSSDNSGSSRCGSETASSALGTTYLVPRHAWNWTSQSGAYATDSPTIYDGSYFQGEGYLSYNMSGTQCQRTKQLRLLGYAWVGPRPPYPIGPENPFIIGFKAWESSNAVSEIHTSYTQIKWEGDSCVSQPDLFRIIITRGSASRDAAFDTMALNVSSSLSGDAVDFNATTVTDPDPGTSDSDGLFRLRAASCASRELDMHWPDTTVMQGSVTNTTLELSFSGSVDMNSTQYQSYGNRDEDLKVNFTVTFSGHFDGVNSTHALNVQRGNQSLAWIRNSAGKGVFDGWGYILVGAVGIQMLVSNMW</sequence>
<feature type="compositionally biased region" description="Gly residues" evidence="1">
    <location>
        <begin position="37"/>
        <end position="50"/>
    </location>
</feature>
<evidence type="ECO:0000313" key="4">
    <source>
        <dbReference type="Proteomes" id="UP000325780"/>
    </source>
</evidence>
<protein>
    <recommendedName>
        <fullName evidence="5">Concanavalin A-like lectin/glucanase domain-containing protein</fullName>
    </recommendedName>
</protein>
<feature type="region of interest" description="Disordered" evidence="1">
    <location>
        <begin position="24"/>
        <end position="62"/>
    </location>
</feature>
<keyword evidence="4" id="KW-1185">Reference proteome</keyword>
<accession>A0A5N6U4Z8</accession>
<name>A0A5N6U4Z8_ASPAV</name>
<keyword evidence="2" id="KW-0732">Signal</keyword>
<reference evidence="3 4" key="1">
    <citation type="submission" date="2019-04" db="EMBL/GenBank/DDBJ databases">
        <title>Friends and foes A comparative genomics study of 23 Aspergillus species from section Flavi.</title>
        <authorList>
            <consortium name="DOE Joint Genome Institute"/>
            <person name="Kjaerbolling I."/>
            <person name="Vesth T."/>
            <person name="Frisvad J.C."/>
            <person name="Nybo J.L."/>
            <person name="Theobald S."/>
            <person name="Kildgaard S."/>
            <person name="Isbrandt T."/>
            <person name="Kuo A."/>
            <person name="Sato A."/>
            <person name="Lyhne E.K."/>
            <person name="Kogle M.E."/>
            <person name="Wiebenga A."/>
            <person name="Kun R.S."/>
            <person name="Lubbers R.J."/>
            <person name="Makela M.R."/>
            <person name="Barry K."/>
            <person name="Chovatia M."/>
            <person name="Clum A."/>
            <person name="Daum C."/>
            <person name="Haridas S."/>
            <person name="He G."/>
            <person name="LaButti K."/>
            <person name="Lipzen A."/>
            <person name="Mondo S."/>
            <person name="Riley R."/>
            <person name="Salamov A."/>
            <person name="Simmons B.A."/>
            <person name="Magnuson J.K."/>
            <person name="Henrissat B."/>
            <person name="Mortensen U.H."/>
            <person name="Larsen T.O."/>
            <person name="Devries R.P."/>
            <person name="Grigoriev I.V."/>
            <person name="Machida M."/>
            <person name="Baker S.E."/>
            <person name="Andersen M.R."/>
        </authorList>
    </citation>
    <scope>NUCLEOTIDE SEQUENCE [LARGE SCALE GENOMIC DNA]</scope>
    <source>
        <strain evidence="3 4">IBT 18842</strain>
    </source>
</reference>
<dbReference type="AlphaFoldDB" id="A0A5N6U4Z8"/>
<feature type="signal peptide" evidence="2">
    <location>
        <begin position="1"/>
        <end position="22"/>
    </location>
</feature>
<dbReference type="OrthoDB" id="4869700at2759"/>
<gene>
    <name evidence="3" type="ORF">BDV25DRAFT_149146</name>
</gene>
<evidence type="ECO:0000256" key="2">
    <source>
        <dbReference type="SAM" id="SignalP"/>
    </source>
</evidence>
<evidence type="ECO:0000256" key="1">
    <source>
        <dbReference type="SAM" id="MobiDB-lite"/>
    </source>
</evidence>
<dbReference type="Proteomes" id="UP000325780">
    <property type="component" value="Unassembled WGS sequence"/>
</dbReference>
<evidence type="ECO:0008006" key="5">
    <source>
        <dbReference type="Google" id="ProtNLM"/>
    </source>
</evidence>